<evidence type="ECO:0000313" key="4">
    <source>
        <dbReference type="Proteomes" id="UP000606991"/>
    </source>
</evidence>
<evidence type="ECO:0000313" key="1">
    <source>
        <dbReference type="EMBL" id="MBJ7594322.1"/>
    </source>
</evidence>
<dbReference type="CDD" id="cd02947">
    <property type="entry name" value="TRX_family"/>
    <property type="match status" value="1"/>
</dbReference>
<reference evidence="2 3" key="1">
    <citation type="journal article" date="2017" name="Nature">
        <title>Atmospheric trace gases support primary production in Antarctic desert surface soil.</title>
        <authorList>
            <person name="Ji M."/>
            <person name="Greening C."/>
            <person name="Vanwonterghem I."/>
            <person name="Carere C.R."/>
            <person name="Bay S.K."/>
            <person name="Steen J.A."/>
            <person name="Montgomery K."/>
            <person name="Lines T."/>
            <person name="Beardall J."/>
            <person name="van Dorst J."/>
            <person name="Snape I."/>
            <person name="Stott M.B."/>
            <person name="Hugenholtz P."/>
            <person name="Ferrari B.C."/>
        </authorList>
    </citation>
    <scope>NUCLEOTIDE SEQUENCE [LARGE SCALE GENOMIC DNA]</scope>
    <source>
        <strain evidence="2">RRmetagenome_bin12</strain>
    </source>
</reference>
<dbReference type="Proteomes" id="UP000248724">
    <property type="component" value="Unassembled WGS sequence"/>
</dbReference>
<protein>
    <submittedName>
        <fullName evidence="1">Thioredoxin family protein</fullName>
    </submittedName>
</protein>
<gene>
    <name evidence="2" type="ORF">DLM65_14300</name>
    <name evidence="1" type="ORF">JF886_05560</name>
</gene>
<dbReference type="RefSeq" id="WP_337310413.1">
    <property type="nucleotide sequence ID" value="NZ_JAEKNS010000063.1"/>
</dbReference>
<dbReference type="InterPro" id="IPR036249">
    <property type="entry name" value="Thioredoxin-like_sf"/>
</dbReference>
<dbReference type="SUPFAM" id="SSF52833">
    <property type="entry name" value="Thioredoxin-like"/>
    <property type="match status" value="1"/>
</dbReference>
<sequence>MSPLIAPLAAVAAWVALAAQRRLVGRAVLGTSTRSHLGELPDILYVTGANCTVCHGAQRPALQRLRSLLEDVIIREIDVACEPAWAQMYRVMTLPTTVVLSRDGQTIAVKVGFTSEAALRDQMRTARRSSTAAALA</sequence>
<dbReference type="Gene3D" id="3.40.30.10">
    <property type="entry name" value="Glutaredoxin"/>
    <property type="match status" value="1"/>
</dbReference>
<dbReference type="EMBL" id="JAEKNS010000063">
    <property type="protein sequence ID" value="MBJ7594322.1"/>
    <property type="molecule type" value="Genomic_DNA"/>
</dbReference>
<comment type="caution">
    <text evidence="2">The sequence shown here is derived from an EMBL/GenBank/DDBJ whole genome shotgun (WGS) entry which is preliminary data.</text>
</comment>
<evidence type="ECO:0000313" key="2">
    <source>
        <dbReference type="EMBL" id="PZR78004.1"/>
    </source>
</evidence>
<accession>A0A2W6A2Z5</accession>
<dbReference type="EMBL" id="QHBU01000274">
    <property type="protein sequence ID" value="PZR78004.1"/>
    <property type="molecule type" value="Genomic_DNA"/>
</dbReference>
<dbReference type="Proteomes" id="UP000606991">
    <property type="component" value="Unassembled WGS sequence"/>
</dbReference>
<accession>A0A934N9K4</accession>
<evidence type="ECO:0000313" key="3">
    <source>
        <dbReference type="Proteomes" id="UP000248724"/>
    </source>
</evidence>
<dbReference type="AlphaFoldDB" id="A0A2W6A2Z5"/>
<name>A0A2W6A2Z5_9BACT</name>
<reference evidence="1 4" key="3">
    <citation type="submission" date="2020-10" db="EMBL/GenBank/DDBJ databases">
        <title>Ca. Dormibacterota MAGs.</title>
        <authorList>
            <person name="Montgomery K."/>
        </authorList>
    </citation>
    <scope>NUCLEOTIDE SEQUENCE [LARGE SCALE GENOMIC DNA]</scope>
    <source>
        <strain evidence="1">SC8812_S17_18</strain>
    </source>
</reference>
<organism evidence="2 3">
    <name type="scientific">Candidatus Aeolococcus gillhamiae</name>
    <dbReference type="NCBI Taxonomy" id="3127015"/>
    <lineage>
        <taxon>Bacteria</taxon>
        <taxon>Bacillati</taxon>
        <taxon>Candidatus Dormiibacterota</taxon>
        <taxon>Candidatus Dormibacteria</taxon>
        <taxon>Candidatus Aeolococcales</taxon>
        <taxon>Candidatus Aeolococcaceae</taxon>
        <taxon>Candidatus Aeolococcus</taxon>
    </lineage>
</organism>
<proteinExistence type="predicted"/>
<reference evidence="2" key="2">
    <citation type="submission" date="2018-05" db="EMBL/GenBank/DDBJ databases">
        <authorList>
            <person name="Ferrari B."/>
        </authorList>
    </citation>
    <scope>NUCLEOTIDE SEQUENCE</scope>
    <source>
        <strain evidence="2">RRmetagenome_bin12</strain>
    </source>
</reference>